<keyword evidence="6 8" id="KW-0067">ATP-binding</keyword>
<accession>A0A940YN62</accession>
<comment type="similarity">
    <text evidence="8">Belongs to the tRNA(Ile)-lysidine synthase family.</text>
</comment>
<comment type="subcellular location">
    <subcellularLocation>
        <location evidence="1 8">Cytoplasm</location>
    </subcellularLocation>
</comment>
<comment type="domain">
    <text evidence="8">The N-terminal region contains the highly conserved SGGXDS motif, predicted to be a P-loop motif involved in ATP binding.</text>
</comment>
<dbReference type="GO" id="GO:0032267">
    <property type="term" value="F:tRNA(Ile)-lysidine synthase activity"/>
    <property type="evidence" value="ECO:0007669"/>
    <property type="project" value="UniProtKB-EC"/>
</dbReference>
<dbReference type="AlphaFoldDB" id="A0A940YN62"/>
<keyword evidence="2 8" id="KW-0963">Cytoplasm</keyword>
<reference evidence="10" key="1">
    <citation type="submission" date="2021-04" db="EMBL/GenBank/DDBJ databases">
        <title>The genome sequence of Ideonella sp. 4Y11.</title>
        <authorList>
            <person name="Liu Y."/>
        </authorList>
    </citation>
    <scope>NUCLEOTIDE SEQUENCE</scope>
    <source>
        <strain evidence="10">4Y11</strain>
    </source>
</reference>
<dbReference type="PANTHER" id="PTHR43033">
    <property type="entry name" value="TRNA(ILE)-LYSIDINE SYNTHASE-RELATED"/>
    <property type="match status" value="1"/>
</dbReference>
<feature type="domain" description="Lysidine-tRNA(Ile) synthetase C-terminal" evidence="9">
    <location>
        <begin position="392"/>
        <end position="464"/>
    </location>
</feature>
<gene>
    <name evidence="8 10" type="primary">tilS</name>
    <name evidence="10" type="ORF">KAK06_10770</name>
</gene>
<comment type="caution">
    <text evidence="10">The sequence shown here is derived from an EMBL/GenBank/DDBJ whole genome shotgun (WGS) entry which is preliminary data.</text>
</comment>
<dbReference type="InterPro" id="IPR015262">
    <property type="entry name" value="tRNA_Ile_lys_synt_subst-bd"/>
</dbReference>
<dbReference type="InterPro" id="IPR012795">
    <property type="entry name" value="tRNA_Ile_lys_synt_N"/>
</dbReference>
<feature type="binding site" evidence="8">
    <location>
        <begin position="46"/>
        <end position="51"/>
    </location>
    <ligand>
        <name>ATP</name>
        <dbReference type="ChEBI" id="CHEBI:30616"/>
    </ligand>
</feature>
<evidence type="ECO:0000256" key="3">
    <source>
        <dbReference type="ARBA" id="ARBA00022598"/>
    </source>
</evidence>
<dbReference type="Proteomes" id="UP000678374">
    <property type="component" value="Unassembled WGS sequence"/>
</dbReference>
<sequence>MRCARCLIWPCRSCWSAATNVSSPTVASTTPPTAEPRRPCVAVALSGGRDSTALCHATVRAAQALGLRVVALHVHHGLQPEADDWVRHLQRQCGRWRRAGWPLRLRVARLTQRPPAGASIEAWARQQRHQMLARLAAEEGATLLLLAHHAQDQAETVLLQALRGAGAAGLAAMPASVVRGGLTWARPWLACSPDAIDHYVDRHGLSHIEDPSNRDPRFERNRLRVQVWPGLLAAFPDAEQALGTVARQAWQAAELIDEVAAADLATLRSPSDGLDQRAWLALSPARQRASLRRWLKEQGAGQASERFIERLLSELPRARSGRWPVDALCELRLYRGTLRLARLTPGNTAATDTALWPPTAPTACLVLPSGLGWVQLRAVEEGGLPWSRLAGSTWRPRGGGERFSLGPDRPARSLKQQFQALGVPAWQRQGPLLWSGEQLLWVPGLGVEARARAAAGEPQLSLRWSAEAPDAAAQQLE</sequence>
<dbReference type="Gene3D" id="1.20.59.20">
    <property type="match status" value="1"/>
</dbReference>
<dbReference type="HAMAP" id="MF_01161">
    <property type="entry name" value="tRNA_Ile_lys_synt"/>
    <property type="match status" value="1"/>
</dbReference>
<dbReference type="GO" id="GO:0005524">
    <property type="term" value="F:ATP binding"/>
    <property type="evidence" value="ECO:0007669"/>
    <property type="project" value="UniProtKB-UniRule"/>
</dbReference>
<evidence type="ECO:0000256" key="4">
    <source>
        <dbReference type="ARBA" id="ARBA00022694"/>
    </source>
</evidence>
<keyword evidence="4 8" id="KW-0819">tRNA processing</keyword>
<name>A0A940YN62_9BURK</name>
<dbReference type="Pfam" id="PF01171">
    <property type="entry name" value="ATP_bind_3"/>
    <property type="match status" value="1"/>
</dbReference>
<dbReference type="PANTHER" id="PTHR43033:SF1">
    <property type="entry name" value="TRNA(ILE)-LYSIDINE SYNTHASE-RELATED"/>
    <property type="match status" value="1"/>
</dbReference>
<keyword evidence="3 8" id="KW-0436">Ligase</keyword>
<dbReference type="Gene3D" id="3.40.50.620">
    <property type="entry name" value="HUPs"/>
    <property type="match status" value="1"/>
</dbReference>
<evidence type="ECO:0000256" key="1">
    <source>
        <dbReference type="ARBA" id="ARBA00004496"/>
    </source>
</evidence>
<dbReference type="EC" id="6.3.4.19" evidence="8"/>
<evidence type="ECO:0000256" key="8">
    <source>
        <dbReference type="HAMAP-Rule" id="MF_01161"/>
    </source>
</evidence>
<dbReference type="InterPro" id="IPR014729">
    <property type="entry name" value="Rossmann-like_a/b/a_fold"/>
</dbReference>
<evidence type="ECO:0000313" key="11">
    <source>
        <dbReference type="Proteomes" id="UP000678374"/>
    </source>
</evidence>
<organism evidence="10 11">
    <name type="scientific">Ideonella aquatica</name>
    <dbReference type="NCBI Taxonomy" id="2824119"/>
    <lineage>
        <taxon>Bacteria</taxon>
        <taxon>Pseudomonadati</taxon>
        <taxon>Pseudomonadota</taxon>
        <taxon>Betaproteobacteria</taxon>
        <taxon>Burkholderiales</taxon>
        <taxon>Sphaerotilaceae</taxon>
        <taxon>Ideonella</taxon>
    </lineage>
</organism>
<dbReference type="Pfam" id="PF11734">
    <property type="entry name" value="TilS_C"/>
    <property type="match status" value="1"/>
</dbReference>
<dbReference type="InterPro" id="IPR012796">
    <property type="entry name" value="Lysidine-tRNA-synth_C"/>
</dbReference>
<dbReference type="EMBL" id="JAGQDE010000008">
    <property type="protein sequence ID" value="MBQ0959431.1"/>
    <property type="molecule type" value="Genomic_DNA"/>
</dbReference>
<comment type="catalytic activity">
    <reaction evidence="7 8">
        <text>cytidine(34) in tRNA(Ile2) + L-lysine + ATP = lysidine(34) in tRNA(Ile2) + AMP + diphosphate + H(+)</text>
        <dbReference type="Rhea" id="RHEA:43744"/>
        <dbReference type="Rhea" id="RHEA-COMP:10625"/>
        <dbReference type="Rhea" id="RHEA-COMP:10670"/>
        <dbReference type="ChEBI" id="CHEBI:15378"/>
        <dbReference type="ChEBI" id="CHEBI:30616"/>
        <dbReference type="ChEBI" id="CHEBI:32551"/>
        <dbReference type="ChEBI" id="CHEBI:33019"/>
        <dbReference type="ChEBI" id="CHEBI:82748"/>
        <dbReference type="ChEBI" id="CHEBI:83665"/>
        <dbReference type="ChEBI" id="CHEBI:456215"/>
        <dbReference type="EC" id="6.3.4.19"/>
    </reaction>
</comment>
<dbReference type="NCBIfam" id="TIGR02432">
    <property type="entry name" value="lysidine_TilS_N"/>
    <property type="match status" value="1"/>
</dbReference>
<evidence type="ECO:0000256" key="5">
    <source>
        <dbReference type="ARBA" id="ARBA00022741"/>
    </source>
</evidence>
<keyword evidence="11" id="KW-1185">Reference proteome</keyword>
<dbReference type="GO" id="GO:0006400">
    <property type="term" value="P:tRNA modification"/>
    <property type="evidence" value="ECO:0007669"/>
    <property type="project" value="UniProtKB-UniRule"/>
</dbReference>
<proteinExistence type="inferred from homology"/>
<comment type="function">
    <text evidence="8">Ligates lysine onto the cytidine present at position 34 of the AUA codon-specific tRNA(Ile) that contains the anticodon CAU, in an ATP-dependent manner. Cytidine is converted to lysidine, thus changing the amino acid specificity of the tRNA from methionine to isoleucine.</text>
</comment>
<dbReference type="Pfam" id="PF09179">
    <property type="entry name" value="TilS"/>
    <property type="match status" value="1"/>
</dbReference>
<evidence type="ECO:0000259" key="9">
    <source>
        <dbReference type="SMART" id="SM00977"/>
    </source>
</evidence>
<dbReference type="CDD" id="cd01992">
    <property type="entry name" value="TilS_N"/>
    <property type="match status" value="1"/>
</dbReference>
<evidence type="ECO:0000256" key="2">
    <source>
        <dbReference type="ARBA" id="ARBA00022490"/>
    </source>
</evidence>
<dbReference type="SUPFAM" id="SSF52402">
    <property type="entry name" value="Adenine nucleotide alpha hydrolases-like"/>
    <property type="match status" value="1"/>
</dbReference>
<dbReference type="GO" id="GO:0005737">
    <property type="term" value="C:cytoplasm"/>
    <property type="evidence" value="ECO:0007669"/>
    <property type="project" value="UniProtKB-SubCell"/>
</dbReference>
<keyword evidence="5 8" id="KW-0547">Nucleotide-binding</keyword>
<dbReference type="SUPFAM" id="SSF82829">
    <property type="entry name" value="MesJ substrate recognition domain-like"/>
    <property type="match status" value="1"/>
</dbReference>
<dbReference type="InterPro" id="IPR012094">
    <property type="entry name" value="tRNA_Ile_lys_synt"/>
</dbReference>
<dbReference type="SUPFAM" id="SSF56037">
    <property type="entry name" value="PheT/TilS domain"/>
    <property type="match status" value="1"/>
</dbReference>
<dbReference type="InterPro" id="IPR011063">
    <property type="entry name" value="TilS/TtcA_N"/>
</dbReference>
<evidence type="ECO:0000256" key="6">
    <source>
        <dbReference type="ARBA" id="ARBA00022840"/>
    </source>
</evidence>
<dbReference type="NCBIfam" id="TIGR02433">
    <property type="entry name" value="lysidine_TilS_C"/>
    <property type="match status" value="1"/>
</dbReference>
<evidence type="ECO:0000313" key="10">
    <source>
        <dbReference type="EMBL" id="MBQ0959431.1"/>
    </source>
</evidence>
<protein>
    <recommendedName>
        <fullName evidence="8">tRNA(Ile)-lysidine synthase</fullName>
        <ecNumber evidence="8">6.3.4.19</ecNumber>
    </recommendedName>
    <alternativeName>
        <fullName evidence="8">tRNA(Ile)-2-lysyl-cytidine synthase</fullName>
    </alternativeName>
    <alternativeName>
        <fullName evidence="8">tRNA(Ile)-lysidine synthetase</fullName>
    </alternativeName>
</protein>
<dbReference type="SMART" id="SM00977">
    <property type="entry name" value="TilS_C"/>
    <property type="match status" value="1"/>
</dbReference>
<evidence type="ECO:0000256" key="7">
    <source>
        <dbReference type="ARBA" id="ARBA00048539"/>
    </source>
</evidence>